<feature type="region of interest" description="Disordered" evidence="2">
    <location>
        <begin position="282"/>
        <end position="407"/>
    </location>
</feature>
<evidence type="ECO:0000313" key="5">
    <source>
        <dbReference type="EMBL" id="SMQ45653.1"/>
    </source>
</evidence>
<dbReference type="InterPro" id="IPR055449">
    <property type="entry name" value="Iec3-like_M"/>
</dbReference>
<dbReference type="STRING" id="1276538.A0A1X7RE25"/>
<evidence type="ECO:0000259" key="4">
    <source>
        <dbReference type="Pfam" id="PF24244"/>
    </source>
</evidence>
<reference evidence="5 6" key="1">
    <citation type="submission" date="2016-06" db="EMBL/GenBank/DDBJ databases">
        <authorList>
            <person name="Kjaerup R.B."/>
            <person name="Dalgaard T.S."/>
            <person name="Juul-Madsen H.R."/>
        </authorList>
    </citation>
    <scope>NUCLEOTIDE SEQUENCE [LARGE SCALE GENOMIC DNA]</scope>
</reference>
<name>A0A1X7RE25_ZYMT9</name>
<feature type="domain" description="INO80 complex subunit 3-like middle region" evidence="4">
    <location>
        <begin position="176"/>
        <end position="276"/>
    </location>
</feature>
<dbReference type="Pfam" id="PF24244">
    <property type="entry name" value="Iec3-like_M"/>
    <property type="match status" value="1"/>
</dbReference>
<feature type="region of interest" description="Disordered" evidence="2">
    <location>
        <begin position="1"/>
        <end position="40"/>
    </location>
</feature>
<feature type="domain" description="INO80 complex subunit 3 N-terminal" evidence="3">
    <location>
        <begin position="46"/>
        <end position="115"/>
    </location>
</feature>
<evidence type="ECO:0000256" key="2">
    <source>
        <dbReference type="SAM" id="MobiDB-lite"/>
    </source>
</evidence>
<dbReference type="InterPro" id="IPR032742">
    <property type="entry name" value="Iec3_N"/>
</dbReference>
<proteinExistence type="predicted"/>
<evidence type="ECO:0000259" key="3">
    <source>
        <dbReference type="Pfam" id="PF14612"/>
    </source>
</evidence>
<evidence type="ECO:0000256" key="1">
    <source>
        <dbReference type="SAM" id="Coils"/>
    </source>
</evidence>
<dbReference type="GO" id="GO:0031011">
    <property type="term" value="C:Ino80 complex"/>
    <property type="evidence" value="ECO:0007669"/>
    <property type="project" value="InterPro"/>
</dbReference>
<accession>A0A1X7RE25</accession>
<feature type="compositionally biased region" description="Low complexity" evidence="2">
    <location>
        <begin position="324"/>
        <end position="334"/>
    </location>
</feature>
<feature type="coiled-coil region" evidence="1">
    <location>
        <begin position="73"/>
        <end position="100"/>
    </location>
</feature>
<dbReference type="Pfam" id="PF14612">
    <property type="entry name" value="Ino80_Iec3"/>
    <property type="match status" value="1"/>
</dbReference>
<dbReference type="GO" id="GO:0006338">
    <property type="term" value="P:chromatin remodeling"/>
    <property type="evidence" value="ECO:0007669"/>
    <property type="project" value="InterPro"/>
</dbReference>
<dbReference type="EMBL" id="LT853692">
    <property type="protein sequence ID" value="SMQ45653.1"/>
    <property type="molecule type" value="Genomic_DNA"/>
</dbReference>
<keyword evidence="6" id="KW-1185">Reference proteome</keyword>
<sequence length="407" mass="44219">MSDSEGNATPTQAQSTVAQHPFEDTSASHATTGGKSLEALKRPQYKSWRKKYRKMKIKFDGVLEENKRMFKDEQKLEGIARRLREELDGLLELCLDLNQNPALPTDLRYNISLPKKHTTIASIPSVVPEDVTPQAANEMLVEYTQAVQRGQIPHLDLHVIREQIEEKLAAQGVPTLAELESSVPHTRPELNGDVLPDDVLGPEPPGFLTSEQEDAYLLRLDAKCGDQLSLTRTQEMQKDGSAFADDKHWAELTPREVERLFEIQNPQSQHNWLRAHGKGAAAGVDADDNESLAEVKPATGRGGSGKRNLAKQVGDRAVGRAREGFSPGAASAGFGDDDELSFVDDHPVATVSAKKRGRGNGDSDSTYRVKGGKSNGSAAKGKRKRTSGDDPISGGSGKKSKVEAAAE</sequence>
<protein>
    <recommendedName>
        <fullName evidence="7">IEC3 subunit of the Ino80 complex, chromatin re-modelling-domain-containing protein</fullName>
    </recommendedName>
</protein>
<feature type="compositionally biased region" description="Polar residues" evidence="2">
    <location>
        <begin position="25"/>
        <end position="34"/>
    </location>
</feature>
<organism evidence="5 6">
    <name type="scientific">Zymoseptoria tritici (strain ST99CH_3D7)</name>
    <dbReference type="NCBI Taxonomy" id="1276538"/>
    <lineage>
        <taxon>Eukaryota</taxon>
        <taxon>Fungi</taxon>
        <taxon>Dikarya</taxon>
        <taxon>Ascomycota</taxon>
        <taxon>Pezizomycotina</taxon>
        <taxon>Dothideomycetes</taxon>
        <taxon>Dothideomycetidae</taxon>
        <taxon>Mycosphaerellales</taxon>
        <taxon>Mycosphaerellaceae</taxon>
        <taxon>Zymoseptoria</taxon>
    </lineage>
</organism>
<evidence type="ECO:0008006" key="7">
    <source>
        <dbReference type="Google" id="ProtNLM"/>
    </source>
</evidence>
<feature type="compositionally biased region" description="Basic and acidic residues" evidence="2">
    <location>
        <begin position="313"/>
        <end position="323"/>
    </location>
</feature>
<dbReference type="AlphaFoldDB" id="A0A1X7RE25"/>
<feature type="compositionally biased region" description="Polar residues" evidence="2">
    <location>
        <begin position="1"/>
        <end position="18"/>
    </location>
</feature>
<gene>
    <name evidence="5" type="ORF">ZT3D7_G798</name>
</gene>
<evidence type="ECO:0000313" key="6">
    <source>
        <dbReference type="Proteomes" id="UP000215127"/>
    </source>
</evidence>
<keyword evidence="1" id="KW-0175">Coiled coil</keyword>
<dbReference type="Proteomes" id="UP000215127">
    <property type="component" value="Chromosome 1"/>
</dbReference>